<dbReference type="AlphaFoldDB" id="A0A382KT10"/>
<evidence type="ECO:0008006" key="2">
    <source>
        <dbReference type="Google" id="ProtNLM"/>
    </source>
</evidence>
<reference evidence="1" key="1">
    <citation type="submission" date="2018-05" db="EMBL/GenBank/DDBJ databases">
        <authorList>
            <person name="Lanie J.A."/>
            <person name="Ng W.-L."/>
            <person name="Kazmierczak K.M."/>
            <person name="Andrzejewski T.M."/>
            <person name="Davidsen T.M."/>
            <person name="Wayne K.J."/>
            <person name="Tettelin H."/>
            <person name="Glass J.I."/>
            <person name="Rusch D."/>
            <person name="Podicherti R."/>
            <person name="Tsui H.-C.T."/>
            <person name="Winkler M.E."/>
        </authorList>
    </citation>
    <scope>NUCLEOTIDE SEQUENCE</scope>
</reference>
<dbReference type="Gene3D" id="1.25.40.10">
    <property type="entry name" value="Tetratricopeptide repeat domain"/>
    <property type="match status" value="1"/>
</dbReference>
<evidence type="ECO:0000313" key="1">
    <source>
        <dbReference type="EMBL" id="SVC27698.1"/>
    </source>
</evidence>
<organism evidence="1">
    <name type="scientific">marine metagenome</name>
    <dbReference type="NCBI Taxonomy" id="408172"/>
    <lineage>
        <taxon>unclassified sequences</taxon>
        <taxon>metagenomes</taxon>
        <taxon>ecological metagenomes</taxon>
    </lineage>
</organism>
<feature type="non-terminal residue" evidence="1">
    <location>
        <position position="86"/>
    </location>
</feature>
<dbReference type="InterPro" id="IPR011990">
    <property type="entry name" value="TPR-like_helical_dom_sf"/>
</dbReference>
<protein>
    <recommendedName>
        <fullName evidence="2">Tetratricopeptide repeat protein</fullName>
    </recommendedName>
</protein>
<dbReference type="EMBL" id="UINC01082693">
    <property type="protein sequence ID" value="SVC27698.1"/>
    <property type="molecule type" value="Genomic_DNA"/>
</dbReference>
<name>A0A382KT10_9ZZZZ</name>
<gene>
    <name evidence="1" type="ORF">METZ01_LOCUS280552</name>
</gene>
<accession>A0A382KT10</accession>
<proteinExistence type="predicted"/>
<sequence>MSEHSSLRQDLSSREKQELDVEISFLEGLAKRDPEYIEALQLLGDDYTKRGRFAEGLTVDEQLSRLLPEDSMVFYNLACSFSLTDR</sequence>
<dbReference type="SUPFAM" id="SSF48452">
    <property type="entry name" value="TPR-like"/>
    <property type="match status" value="1"/>
</dbReference>